<name>A0A8J3Q543_9ACTN</name>
<protein>
    <submittedName>
        <fullName evidence="2">Uncharacterized protein</fullName>
    </submittedName>
</protein>
<keyword evidence="1" id="KW-0472">Membrane</keyword>
<reference evidence="2" key="1">
    <citation type="submission" date="2021-01" db="EMBL/GenBank/DDBJ databases">
        <title>Whole genome shotgun sequence of Rhizocola hellebori NBRC 109834.</title>
        <authorList>
            <person name="Komaki H."/>
            <person name="Tamura T."/>
        </authorList>
    </citation>
    <scope>NUCLEOTIDE SEQUENCE</scope>
    <source>
        <strain evidence="2">NBRC 109834</strain>
    </source>
</reference>
<organism evidence="2 3">
    <name type="scientific">Rhizocola hellebori</name>
    <dbReference type="NCBI Taxonomy" id="1392758"/>
    <lineage>
        <taxon>Bacteria</taxon>
        <taxon>Bacillati</taxon>
        <taxon>Actinomycetota</taxon>
        <taxon>Actinomycetes</taxon>
        <taxon>Micromonosporales</taxon>
        <taxon>Micromonosporaceae</taxon>
        <taxon>Rhizocola</taxon>
    </lineage>
</organism>
<dbReference type="Proteomes" id="UP000612899">
    <property type="component" value="Unassembled WGS sequence"/>
</dbReference>
<dbReference type="AlphaFoldDB" id="A0A8J3Q543"/>
<gene>
    <name evidence="2" type="ORF">Rhe02_15400</name>
</gene>
<dbReference type="PROSITE" id="PS51257">
    <property type="entry name" value="PROKAR_LIPOPROTEIN"/>
    <property type="match status" value="1"/>
</dbReference>
<feature type="transmembrane region" description="Helical" evidence="1">
    <location>
        <begin position="12"/>
        <end position="37"/>
    </location>
</feature>
<comment type="caution">
    <text evidence="2">The sequence shown here is derived from an EMBL/GenBank/DDBJ whole genome shotgun (WGS) entry which is preliminary data.</text>
</comment>
<accession>A0A8J3Q543</accession>
<dbReference type="EMBL" id="BONY01000007">
    <property type="protein sequence ID" value="GIH03473.1"/>
    <property type="molecule type" value="Genomic_DNA"/>
</dbReference>
<proteinExistence type="predicted"/>
<keyword evidence="1" id="KW-1133">Transmembrane helix</keyword>
<evidence type="ECO:0000313" key="3">
    <source>
        <dbReference type="Proteomes" id="UP000612899"/>
    </source>
</evidence>
<dbReference type="RefSeq" id="WP_203907379.1">
    <property type="nucleotide sequence ID" value="NZ_BONY01000007.1"/>
</dbReference>
<keyword evidence="1" id="KW-0812">Transmembrane</keyword>
<evidence type="ECO:0000256" key="1">
    <source>
        <dbReference type="SAM" id="Phobius"/>
    </source>
</evidence>
<feature type="transmembrane region" description="Helical" evidence="1">
    <location>
        <begin position="43"/>
        <end position="67"/>
    </location>
</feature>
<sequence length="85" mass="8201">MGQAKSEHSAPTAAAVGGVGAMVACCTVHILVFAGIVGGIGAGAIGGLAVGAGVVTAAATWLVLVLVRRRLNGRTRTAEASCGSR</sequence>
<evidence type="ECO:0000313" key="2">
    <source>
        <dbReference type="EMBL" id="GIH03473.1"/>
    </source>
</evidence>
<keyword evidence="3" id="KW-1185">Reference proteome</keyword>